<dbReference type="AlphaFoldDB" id="A0A6A4IW68"/>
<feature type="compositionally biased region" description="Basic and acidic residues" evidence="1">
    <location>
        <begin position="196"/>
        <end position="207"/>
    </location>
</feature>
<feature type="region of interest" description="Disordered" evidence="1">
    <location>
        <begin position="51"/>
        <end position="391"/>
    </location>
</feature>
<evidence type="ECO:0000256" key="1">
    <source>
        <dbReference type="SAM" id="MobiDB-lite"/>
    </source>
</evidence>
<feature type="compositionally biased region" description="Basic and acidic residues" evidence="1">
    <location>
        <begin position="214"/>
        <end position="228"/>
    </location>
</feature>
<feature type="compositionally biased region" description="Low complexity" evidence="1">
    <location>
        <begin position="300"/>
        <end position="331"/>
    </location>
</feature>
<evidence type="ECO:0000313" key="3">
    <source>
        <dbReference type="Proteomes" id="UP000466442"/>
    </source>
</evidence>
<gene>
    <name evidence="2" type="ORF">GE061_008356</name>
</gene>
<feature type="compositionally biased region" description="Polar residues" evidence="1">
    <location>
        <begin position="232"/>
        <end position="258"/>
    </location>
</feature>
<feature type="compositionally biased region" description="Polar residues" evidence="1">
    <location>
        <begin position="167"/>
        <end position="193"/>
    </location>
</feature>
<dbReference type="Proteomes" id="UP000466442">
    <property type="component" value="Linkage Group LG16"/>
</dbReference>
<protein>
    <submittedName>
        <fullName evidence="2">Uncharacterized protein</fullName>
    </submittedName>
</protein>
<sequence length="478" mass="53434">MPQKSPKTASKNNGRENSAVRRGNAPRKSYPVCECLECSLYQERFKPGVHPCPNFKKKKMAGSKKQGKVTMPKKVVTSRWVVPPKYDSQRKFPRCRCLPPLGQGSREQLEYSGSSSSRASSTGGKESKPISSVKNERNLREDFYQALEKQAGKTSARSAAPPLGNAIDNQSKASNENPQNYNNQRKFQQMNNKTIHKPDQARREVRNIYKTRKPPGEEQVKSQDEDIIRTNLPRSVSQGLISSETSMSSGQSRASSISKAGKPSSRPSGARTAAVDRSRSKETHKERKLKRESARSPDPLRLTSSSVSFSLSNQDLDESTSTKVSRTSRSSNYSRGVLKDPRSTPIRSNSAKIFLEEEQVKKLQKNVKKSDSPKMVSPPHRNHQEPSIPSRNLLRTVESSISSDDPVPQGRLPPSRQFMNICAQETAKRKLIARSKAAQELDTTDLFGMDRHYEVYSAEAQAEGGTWGIRAYRTIPRL</sequence>
<comment type="caution">
    <text evidence="2">The sequence shown here is derived from an EMBL/GenBank/DDBJ whole genome shotgun (WGS) entry which is preliminary data.</text>
</comment>
<accession>A0A6A4IW68</accession>
<proteinExistence type="predicted"/>
<name>A0A6A4IW68_APOLU</name>
<feature type="compositionally biased region" description="Low complexity" evidence="1">
    <location>
        <begin position="112"/>
        <end position="124"/>
    </location>
</feature>
<feature type="region of interest" description="Disordered" evidence="1">
    <location>
        <begin position="1"/>
        <end position="26"/>
    </location>
</feature>
<dbReference type="EMBL" id="WIXP02000016">
    <property type="protein sequence ID" value="KAF6198604.1"/>
    <property type="molecule type" value="Genomic_DNA"/>
</dbReference>
<organism evidence="2 3">
    <name type="scientific">Apolygus lucorum</name>
    <name type="common">Small green plant bug</name>
    <name type="synonym">Lygocoris lucorum</name>
    <dbReference type="NCBI Taxonomy" id="248454"/>
    <lineage>
        <taxon>Eukaryota</taxon>
        <taxon>Metazoa</taxon>
        <taxon>Ecdysozoa</taxon>
        <taxon>Arthropoda</taxon>
        <taxon>Hexapoda</taxon>
        <taxon>Insecta</taxon>
        <taxon>Pterygota</taxon>
        <taxon>Neoptera</taxon>
        <taxon>Paraneoptera</taxon>
        <taxon>Hemiptera</taxon>
        <taxon>Heteroptera</taxon>
        <taxon>Panheteroptera</taxon>
        <taxon>Cimicomorpha</taxon>
        <taxon>Miridae</taxon>
        <taxon>Mirini</taxon>
        <taxon>Apolygus</taxon>
    </lineage>
</organism>
<evidence type="ECO:0000313" key="2">
    <source>
        <dbReference type="EMBL" id="KAF6198604.1"/>
    </source>
</evidence>
<keyword evidence="3" id="KW-1185">Reference proteome</keyword>
<reference evidence="2" key="1">
    <citation type="journal article" date="2021" name="Mol. Ecol. Resour.">
        <title>Apolygus lucorum genome provides insights into omnivorousness and mesophyll feeding.</title>
        <authorList>
            <person name="Liu Y."/>
            <person name="Liu H."/>
            <person name="Wang H."/>
            <person name="Huang T."/>
            <person name="Liu B."/>
            <person name="Yang B."/>
            <person name="Yin L."/>
            <person name="Li B."/>
            <person name="Zhang Y."/>
            <person name="Zhang S."/>
            <person name="Jiang F."/>
            <person name="Zhang X."/>
            <person name="Ren Y."/>
            <person name="Wang B."/>
            <person name="Wang S."/>
            <person name="Lu Y."/>
            <person name="Wu K."/>
            <person name="Fan W."/>
            <person name="Wang G."/>
        </authorList>
    </citation>
    <scope>NUCLEOTIDE SEQUENCE</scope>
    <source>
        <strain evidence="2">12Hb</strain>
    </source>
</reference>
<feature type="compositionally biased region" description="Polar residues" evidence="1">
    <location>
        <begin position="1"/>
        <end position="16"/>
    </location>
</feature>
<feature type="compositionally biased region" description="Basic residues" evidence="1">
    <location>
        <begin position="55"/>
        <end position="67"/>
    </location>
</feature>
<feature type="compositionally biased region" description="Basic and acidic residues" evidence="1">
    <location>
        <begin position="274"/>
        <end position="295"/>
    </location>
</feature>
<feature type="compositionally biased region" description="Basic and acidic residues" evidence="1">
    <location>
        <begin position="134"/>
        <end position="143"/>
    </location>
</feature>